<comment type="caution">
    <text evidence="1">The sequence shown here is derived from an EMBL/GenBank/DDBJ whole genome shotgun (WGS) entry which is preliminary data.</text>
</comment>
<dbReference type="SUPFAM" id="SSF51905">
    <property type="entry name" value="FAD/NAD(P)-binding domain"/>
    <property type="match status" value="1"/>
</dbReference>
<sequence length="49" mass="5237">RLNVSNELETRIKNLFAIGDGAGITRGLIQASVSGVIAARAILKRESKE</sequence>
<dbReference type="EMBL" id="QMNG01000127">
    <property type="protein sequence ID" value="RLC35749.1"/>
    <property type="molecule type" value="Genomic_DNA"/>
</dbReference>
<protein>
    <submittedName>
        <fullName evidence="1">FAD-dependent oxidoreductase</fullName>
    </submittedName>
</protein>
<proteinExistence type="predicted"/>
<reference evidence="1 2" key="1">
    <citation type="submission" date="2018-06" db="EMBL/GenBank/DDBJ databases">
        <title>Extensive metabolic versatility and redundancy in microbially diverse, dynamic hydrothermal sediments.</title>
        <authorList>
            <person name="Dombrowski N."/>
            <person name="Teske A."/>
            <person name="Baker B.J."/>
        </authorList>
    </citation>
    <scope>NUCLEOTIDE SEQUENCE [LARGE SCALE GENOMIC DNA]</scope>
    <source>
        <strain evidence="1">B79_G16</strain>
    </source>
</reference>
<dbReference type="InterPro" id="IPR036188">
    <property type="entry name" value="FAD/NAD-bd_sf"/>
</dbReference>
<organism evidence="1 2">
    <name type="scientific">candidate division Kazan bacterium</name>
    <dbReference type="NCBI Taxonomy" id="2202143"/>
    <lineage>
        <taxon>Bacteria</taxon>
        <taxon>Bacteria division Kazan-3B-28</taxon>
    </lineage>
</organism>
<dbReference type="Proteomes" id="UP000281261">
    <property type="component" value="Unassembled WGS sequence"/>
</dbReference>
<name>A0A420ZAW3_UNCK3</name>
<dbReference type="AlphaFoldDB" id="A0A420ZAW3"/>
<evidence type="ECO:0000313" key="1">
    <source>
        <dbReference type="EMBL" id="RLC35749.1"/>
    </source>
</evidence>
<gene>
    <name evidence="1" type="ORF">DRH29_05875</name>
</gene>
<feature type="non-terminal residue" evidence="1">
    <location>
        <position position="1"/>
    </location>
</feature>
<evidence type="ECO:0000313" key="2">
    <source>
        <dbReference type="Proteomes" id="UP000281261"/>
    </source>
</evidence>
<accession>A0A420ZAW3</accession>
<dbReference type="PANTHER" id="PTHR43106">
    <property type="entry name" value="DEHYDROGENASE-RELATED"/>
    <property type="match status" value="1"/>
</dbReference>
<dbReference type="PANTHER" id="PTHR43106:SF1">
    <property type="entry name" value="DEHYDROGENASE-RELATED"/>
    <property type="match status" value="1"/>
</dbReference>